<reference evidence="2" key="1">
    <citation type="journal article" date="2023" name="Int. J. Syst. Evol. Microbiol.">
        <title>Collibacillus ludicampi gen. nov., sp. nov., a new soil bacterium of the family Alicyclobacillaceae.</title>
        <authorList>
            <person name="Jojima T."/>
            <person name="Ioku Y."/>
            <person name="Fukuta Y."/>
            <person name="Shirasaka N."/>
            <person name="Matsumura Y."/>
            <person name="Mori M."/>
        </authorList>
    </citation>
    <scope>NUCLEOTIDE SEQUENCE</scope>
    <source>
        <strain evidence="2">TP075</strain>
    </source>
</reference>
<evidence type="ECO:0000313" key="2">
    <source>
        <dbReference type="EMBL" id="GIM47049.1"/>
    </source>
</evidence>
<accession>A0AAV4LHQ4</accession>
<name>A0AAV4LHQ4_9BACL</name>
<sequence length="213" mass="23549">MNYWFLYNLSDGSIFGAPYLGIAEEWTNIPSGCGVLGPLPKDSAPEEVVDAFNNPQYYMVQNDELVQKPDYAASLLEDVKARKIAELDQMCNQTILAGFTSSALGAPHQYDFDEEAQRNFAGTLALLNVDSTITSITWKTVDAGPLTHTRDQFIQLCRDAFNFKDSQIQKYWSKKNQVLQSTTVDQVNAITWDDPTPVASTPVASTPVASTPI</sequence>
<proteinExistence type="predicted"/>
<feature type="domain" description="DUF4376" evidence="1">
    <location>
        <begin position="79"/>
        <end position="189"/>
    </location>
</feature>
<evidence type="ECO:0000259" key="1">
    <source>
        <dbReference type="Pfam" id="PF14301"/>
    </source>
</evidence>
<keyword evidence="3" id="KW-1185">Reference proteome</keyword>
<dbReference type="AlphaFoldDB" id="A0AAV4LHQ4"/>
<comment type="caution">
    <text evidence="2">The sequence shown here is derived from an EMBL/GenBank/DDBJ whole genome shotgun (WGS) entry which is preliminary data.</text>
</comment>
<protein>
    <recommendedName>
        <fullName evidence="1">DUF4376 domain-containing protein</fullName>
    </recommendedName>
</protein>
<evidence type="ECO:0000313" key="3">
    <source>
        <dbReference type="Proteomes" id="UP001057291"/>
    </source>
</evidence>
<organism evidence="2 3">
    <name type="scientific">Collibacillus ludicampi</name>
    <dbReference type="NCBI Taxonomy" id="2771369"/>
    <lineage>
        <taxon>Bacteria</taxon>
        <taxon>Bacillati</taxon>
        <taxon>Bacillota</taxon>
        <taxon>Bacilli</taxon>
        <taxon>Bacillales</taxon>
        <taxon>Alicyclobacillaceae</taxon>
        <taxon>Collibacillus</taxon>
    </lineage>
</organism>
<gene>
    <name evidence="2" type="ORF">DNHGIG_25980</name>
</gene>
<dbReference type="RefSeq" id="WP_282200073.1">
    <property type="nucleotide sequence ID" value="NZ_BOQE01000001.1"/>
</dbReference>
<dbReference type="Proteomes" id="UP001057291">
    <property type="component" value="Unassembled WGS sequence"/>
</dbReference>
<dbReference type="EMBL" id="BOQE01000001">
    <property type="protein sequence ID" value="GIM47049.1"/>
    <property type="molecule type" value="Genomic_DNA"/>
</dbReference>
<dbReference type="InterPro" id="IPR025484">
    <property type="entry name" value="DUF4376"/>
</dbReference>
<dbReference type="Pfam" id="PF14301">
    <property type="entry name" value="DUF4376"/>
    <property type="match status" value="1"/>
</dbReference>